<dbReference type="InterPro" id="IPR052158">
    <property type="entry name" value="INH-QAR"/>
</dbReference>
<dbReference type="AlphaFoldDB" id="A0A2P8ECG5"/>
<dbReference type="SMART" id="SM00342">
    <property type="entry name" value="HTH_ARAC"/>
    <property type="match status" value="1"/>
</dbReference>
<dbReference type="PANTHER" id="PTHR43130:SF11">
    <property type="entry name" value="TRANSCRIPTIONAL REGULATORY PROTEIN"/>
    <property type="match status" value="1"/>
</dbReference>
<keyword evidence="2" id="KW-0238">DNA-binding</keyword>
<evidence type="ECO:0000259" key="4">
    <source>
        <dbReference type="PROSITE" id="PS01124"/>
    </source>
</evidence>
<dbReference type="InterPro" id="IPR029062">
    <property type="entry name" value="Class_I_gatase-like"/>
</dbReference>
<dbReference type="SUPFAM" id="SSF52317">
    <property type="entry name" value="Class I glutamine amidotransferase-like"/>
    <property type="match status" value="1"/>
</dbReference>
<dbReference type="InterPro" id="IPR018060">
    <property type="entry name" value="HTH_AraC"/>
</dbReference>
<dbReference type="EMBL" id="PYGF01000001">
    <property type="protein sequence ID" value="PSL07166.1"/>
    <property type="molecule type" value="Genomic_DNA"/>
</dbReference>
<dbReference type="PROSITE" id="PS01124">
    <property type="entry name" value="HTH_ARAC_FAMILY_2"/>
    <property type="match status" value="1"/>
</dbReference>
<dbReference type="PRINTS" id="PR00032">
    <property type="entry name" value="HTHARAC"/>
</dbReference>
<evidence type="ECO:0000256" key="3">
    <source>
        <dbReference type="ARBA" id="ARBA00023163"/>
    </source>
</evidence>
<dbReference type="GO" id="GO:0003700">
    <property type="term" value="F:DNA-binding transcription factor activity"/>
    <property type="evidence" value="ECO:0007669"/>
    <property type="project" value="InterPro"/>
</dbReference>
<proteinExistence type="predicted"/>
<dbReference type="PANTHER" id="PTHR43130">
    <property type="entry name" value="ARAC-FAMILY TRANSCRIPTIONAL REGULATOR"/>
    <property type="match status" value="1"/>
</dbReference>
<dbReference type="InterPro" id="IPR009057">
    <property type="entry name" value="Homeodomain-like_sf"/>
</dbReference>
<reference evidence="5 6" key="1">
    <citation type="submission" date="2018-03" db="EMBL/GenBank/DDBJ databases">
        <title>Genomic Encyclopedia of Archaeal and Bacterial Type Strains, Phase II (KMG-II): from individual species to whole genera.</title>
        <authorList>
            <person name="Goeker M."/>
        </authorList>
    </citation>
    <scope>NUCLEOTIDE SEQUENCE [LARGE SCALE GENOMIC DNA]</scope>
    <source>
        <strain evidence="5 6">DSM 28057</strain>
    </source>
</reference>
<feature type="domain" description="HTH araC/xylS-type" evidence="4">
    <location>
        <begin position="220"/>
        <end position="318"/>
    </location>
</feature>
<sequence length="322" mass="36728">MKHVSILLLDHVNIGSMENARLGLLEANTFQKLNGMEDYFKVELVGIRPEVNLYNGAFTIRADKTLDQVSNTDLIIIPPVQQDLASGIQDNEAFCPWIKEQYEKGTEIASLCLGAFILGNTGLLNGRKCVTHWKATGQFKRLFPDTQLLPDKLLTDDAGIYTGGGAFSSANLILYVIEKYLSREAAIYCSKIFQIDMGRNAQSEFIIFTGQKDHSDDQVKTVQEYVERNFPEKFSVEFLCEKFFLSRRTLERRFKYATGNTLLEYLQRVRVEAAKRNLEKTNKTVSEIMYDVGYSDSKSFREVFKKYSGLSPLEYKSKYGLN</sequence>
<name>A0A2P8ECG5_9BACT</name>
<dbReference type="RefSeq" id="WP_170068969.1">
    <property type="nucleotide sequence ID" value="NZ_JAUVYL010000144.1"/>
</dbReference>
<keyword evidence="3" id="KW-0804">Transcription</keyword>
<dbReference type="Gene3D" id="1.10.10.60">
    <property type="entry name" value="Homeodomain-like"/>
    <property type="match status" value="2"/>
</dbReference>
<dbReference type="SUPFAM" id="SSF46689">
    <property type="entry name" value="Homeodomain-like"/>
    <property type="match status" value="2"/>
</dbReference>
<dbReference type="InterPro" id="IPR020449">
    <property type="entry name" value="Tscrpt_reg_AraC-type_HTH"/>
</dbReference>
<dbReference type="Gene3D" id="3.40.50.880">
    <property type="match status" value="1"/>
</dbReference>
<evidence type="ECO:0000313" key="6">
    <source>
        <dbReference type="Proteomes" id="UP000240708"/>
    </source>
</evidence>
<evidence type="ECO:0000256" key="1">
    <source>
        <dbReference type="ARBA" id="ARBA00023015"/>
    </source>
</evidence>
<keyword evidence="6" id="KW-1185">Reference proteome</keyword>
<organism evidence="5 6">
    <name type="scientific">Cecembia rubra</name>
    <dbReference type="NCBI Taxonomy" id="1485585"/>
    <lineage>
        <taxon>Bacteria</taxon>
        <taxon>Pseudomonadati</taxon>
        <taxon>Bacteroidota</taxon>
        <taxon>Cytophagia</taxon>
        <taxon>Cytophagales</taxon>
        <taxon>Cyclobacteriaceae</taxon>
        <taxon>Cecembia</taxon>
    </lineage>
</organism>
<evidence type="ECO:0000313" key="5">
    <source>
        <dbReference type="EMBL" id="PSL07166.1"/>
    </source>
</evidence>
<dbReference type="Proteomes" id="UP000240708">
    <property type="component" value="Unassembled WGS sequence"/>
</dbReference>
<keyword evidence="1" id="KW-0805">Transcription regulation</keyword>
<dbReference type="InterPro" id="IPR002818">
    <property type="entry name" value="DJ-1/PfpI"/>
</dbReference>
<protein>
    <submittedName>
        <fullName evidence="5">AraC family transcriptional regulator with amidase-like domain</fullName>
    </submittedName>
</protein>
<evidence type="ECO:0000256" key="2">
    <source>
        <dbReference type="ARBA" id="ARBA00023125"/>
    </source>
</evidence>
<comment type="caution">
    <text evidence="5">The sequence shown here is derived from an EMBL/GenBank/DDBJ whole genome shotgun (WGS) entry which is preliminary data.</text>
</comment>
<accession>A0A2P8ECG5</accession>
<gene>
    <name evidence="5" type="ORF">CLV48_10195</name>
</gene>
<dbReference type="GO" id="GO:0043565">
    <property type="term" value="F:sequence-specific DNA binding"/>
    <property type="evidence" value="ECO:0007669"/>
    <property type="project" value="InterPro"/>
</dbReference>
<dbReference type="Pfam" id="PF12833">
    <property type="entry name" value="HTH_18"/>
    <property type="match status" value="1"/>
</dbReference>
<dbReference type="Pfam" id="PF01965">
    <property type="entry name" value="DJ-1_PfpI"/>
    <property type="match status" value="1"/>
</dbReference>